<reference evidence="1 2" key="1">
    <citation type="submission" date="2015-09" db="EMBL/GenBank/DDBJ databases">
        <title>Identification and resolution of microdiversity through metagenomic sequencing of parallel consortia.</title>
        <authorList>
            <person name="Nelson W.C."/>
            <person name="Romine M.F."/>
            <person name="Lindemann S.R."/>
        </authorList>
    </citation>
    <scope>NUCLEOTIDE SEQUENCE [LARGE SCALE GENOMIC DNA]</scope>
    <source>
        <strain evidence="1">HL-55</strain>
    </source>
</reference>
<organism evidence="1 2">
    <name type="scientific">Marinobacter excellens HL-55</name>
    <dbReference type="NCBI Taxonomy" id="1305731"/>
    <lineage>
        <taxon>Bacteria</taxon>
        <taxon>Pseudomonadati</taxon>
        <taxon>Pseudomonadota</taxon>
        <taxon>Gammaproteobacteria</taxon>
        <taxon>Pseudomonadales</taxon>
        <taxon>Marinobacteraceae</taxon>
        <taxon>Marinobacter</taxon>
    </lineage>
</organism>
<evidence type="ECO:0000313" key="1">
    <source>
        <dbReference type="EMBL" id="KPQ27836.1"/>
    </source>
</evidence>
<proteinExistence type="predicted"/>
<dbReference type="InterPro" id="IPR016875">
    <property type="entry name" value="UCP028200"/>
</dbReference>
<sequence length="288" mass="32968">MAMWQCSKLPRLVAVALTAAFIFAGCSSTKMAYRYADWGVVWWVEDFVSLDRDQKRQLNQDLDTLRQWHCSAELPRYSAWLEELEADVASGPLDVYTITYHQQQLMAFVPDLLHRALPVALNLLQSLSDEQVDELTQNMARDQEELEQEMLAGDADETARARADRTAERVERWLGDLNTDQQGLVEQWSANRGQQTEIWLQGRKNWQQALLSALEARDQTDFADAITDLVVNSEQARGPEYQAMIEESQQALTSLMHDLIQAGDQRHQEHLQARADKLNRDFVALTCS</sequence>
<dbReference type="STRING" id="1305731.GCA_000934705_02009"/>
<dbReference type="PIRSF" id="PIRSF028200">
    <property type="entry name" value="UCP028200"/>
    <property type="match status" value="1"/>
</dbReference>
<evidence type="ECO:0000313" key="2">
    <source>
        <dbReference type="Proteomes" id="UP000050416"/>
    </source>
</evidence>
<name>A0A0P7Z0E9_9GAMM</name>
<dbReference type="PATRIC" id="fig|1305731.5.peg.1112"/>
<gene>
    <name evidence="1" type="ORF">HLUCCX14_13180</name>
</gene>
<dbReference type="AlphaFoldDB" id="A0A0P7Z0E9"/>
<dbReference type="EMBL" id="LJZQ01000022">
    <property type="protein sequence ID" value="KPQ27836.1"/>
    <property type="molecule type" value="Genomic_DNA"/>
</dbReference>
<comment type="caution">
    <text evidence="1">The sequence shown here is derived from an EMBL/GenBank/DDBJ whole genome shotgun (WGS) entry which is preliminary data.</text>
</comment>
<accession>A0A0P7Z0E9</accession>
<dbReference type="Pfam" id="PF19795">
    <property type="entry name" value="DUF6279"/>
    <property type="match status" value="1"/>
</dbReference>
<dbReference type="Proteomes" id="UP000050416">
    <property type="component" value="Unassembled WGS sequence"/>
</dbReference>
<protein>
    <submittedName>
        <fullName evidence="1">NusB family</fullName>
    </submittedName>
</protein>